<feature type="transmembrane region" description="Helical" evidence="14">
    <location>
        <begin position="742"/>
        <end position="761"/>
    </location>
</feature>
<protein>
    <recommendedName>
        <fullName evidence="19">Metal resistance protein YCF1</fullName>
    </recommendedName>
</protein>
<dbReference type="Pfam" id="PF24357">
    <property type="entry name" value="TMD0_ABC"/>
    <property type="match status" value="1"/>
</dbReference>
<evidence type="ECO:0000256" key="12">
    <source>
        <dbReference type="ARBA" id="ARBA00023136"/>
    </source>
</evidence>
<evidence type="ECO:0000256" key="2">
    <source>
        <dbReference type="ARBA" id="ARBA00009726"/>
    </source>
</evidence>
<keyword evidence="9" id="KW-0067">ATP-binding</keyword>
<evidence type="ECO:0000256" key="8">
    <source>
        <dbReference type="ARBA" id="ARBA00022741"/>
    </source>
</evidence>
<dbReference type="FunFam" id="1.20.1560.10:FF:000020">
    <property type="entry name" value="ABC metal ion transporter"/>
    <property type="match status" value="1"/>
</dbReference>
<dbReference type="Pfam" id="PF00005">
    <property type="entry name" value="ABC_tran"/>
    <property type="match status" value="2"/>
</dbReference>
<dbReference type="GO" id="GO:0000329">
    <property type="term" value="C:fungal-type vacuole membrane"/>
    <property type="evidence" value="ECO:0007669"/>
    <property type="project" value="UniProtKB-ARBA"/>
</dbReference>
<keyword evidence="8" id="KW-0547">Nucleotide-binding</keyword>
<dbReference type="GO" id="GO:0016887">
    <property type="term" value="F:ATP hydrolysis activity"/>
    <property type="evidence" value="ECO:0007669"/>
    <property type="project" value="InterPro"/>
</dbReference>
<dbReference type="InterPro" id="IPR013744">
    <property type="entry name" value="SidJ"/>
</dbReference>
<name>A0A9P7HG99_9HYPO</name>
<dbReference type="Pfam" id="PF08538">
    <property type="entry name" value="DUF1749"/>
    <property type="match status" value="1"/>
</dbReference>
<evidence type="ECO:0008006" key="19">
    <source>
        <dbReference type="Google" id="ProtNLM"/>
    </source>
</evidence>
<evidence type="ECO:0000256" key="6">
    <source>
        <dbReference type="ARBA" id="ARBA00022692"/>
    </source>
</evidence>
<keyword evidence="7" id="KW-0677">Repeat</keyword>
<dbReference type="FunFam" id="3.40.50.300:FF:000450">
    <property type="entry name" value="ABC transporter C family member 2"/>
    <property type="match status" value="1"/>
</dbReference>
<comment type="caution">
    <text evidence="17">The sequence shown here is derived from an EMBL/GenBank/DDBJ whole genome shotgun (WGS) entry which is preliminary data.</text>
</comment>
<dbReference type="InterPro" id="IPR029058">
    <property type="entry name" value="AB_hydrolase_fold"/>
</dbReference>
<organism evidence="17 18">
    <name type="scientific">Fusarium avenaceum</name>
    <dbReference type="NCBI Taxonomy" id="40199"/>
    <lineage>
        <taxon>Eukaryota</taxon>
        <taxon>Fungi</taxon>
        <taxon>Dikarya</taxon>
        <taxon>Ascomycota</taxon>
        <taxon>Pezizomycotina</taxon>
        <taxon>Sordariomycetes</taxon>
        <taxon>Hypocreomycetidae</taxon>
        <taxon>Hypocreales</taxon>
        <taxon>Nectriaceae</taxon>
        <taxon>Fusarium</taxon>
        <taxon>Fusarium tricinctum species complex</taxon>
    </lineage>
</organism>
<feature type="compositionally biased region" description="Polar residues" evidence="13">
    <location>
        <begin position="1201"/>
        <end position="1215"/>
    </location>
</feature>
<accession>A0A9P7HG99</accession>
<dbReference type="GO" id="GO:0042592">
    <property type="term" value="P:homeostatic process"/>
    <property type="evidence" value="ECO:0007669"/>
    <property type="project" value="UniProtKB-ARBA"/>
</dbReference>
<evidence type="ECO:0000256" key="3">
    <source>
        <dbReference type="ARBA" id="ARBA00022448"/>
    </source>
</evidence>
<evidence type="ECO:0000256" key="10">
    <source>
        <dbReference type="ARBA" id="ARBA00022967"/>
    </source>
</evidence>
<dbReference type="InterPro" id="IPR056227">
    <property type="entry name" value="TMD0_ABC"/>
</dbReference>
<feature type="transmembrane region" description="Helical" evidence="14">
    <location>
        <begin position="346"/>
        <end position="367"/>
    </location>
</feature>
<feature type="transmembrane region" description="Helical" evidence="14">
    <location>
        <begin position="855"/>
        <end position="881"/>
    </location>
</feature>
<feature type="transmembrane region" description="Helical" evidence="14">
    <location>
        <begin position="479"/>
        <end position="499"/>
    </location>
</feature>
<sequence length="1830" mass="203131">MAPSGPFSTIVHPFESKCRGSAAYEIGLPSARNAIVFIGGLTDGPHTIPYTRLLAQRLEEAKELGYSVIEFRMRSSFIGFGISNLSNDVEDISALVKYLRGIGKEKIVIFGSSTGCQDCIEYANYEKYNNEPVDGFILQGPVSDRETLELIFPDPQPSLDLAAKMISEGKGGDCMPFAMIPAALGAPISAYRFQSLTIKGGDDDYFSSDLDKEVLEKNWSRFKKPVLVLHSAEDEYVPARIDQAASNKKYKALNPVVSHLSGLIPGASHTVDQPEAQEWLSKQVVTEQQQQVLFETGSFTGFRPLRELGANYFSTSSFKQPLCGNSEGWGPLSPHRYDFTPCFIDVWIAAVSVFGLLFGSLAVWWLLVKKQKQEGQTKNAHFYIKQSLLVVIIVDVIAQLVVQIIFMPHVWYGDFRVLTTLLTVLSLFVVFAIQWIEHSRIRYPSGVVLFYWLFLLISYGVKLRSLVSQQIYESNLPYFIIYCVGVGLSLAEFLLEWLWPRNNAPSGYEAIEEEEECPMEYANAFSQLAFSWMTPMMQYGYKVYLTEDDLWALAKDDKTKTTGARFDEAWQYELEHHKKPSLWRVLYKAYGGPYCIAAIFKVGNDVAQYIQPQLLRLLISFVDSYGKGKTPQPVIKGAAIALAMFACAVLQTTMVHQYFQLAFVTGMRIKGGLSSAIYRKSLRLSNEGRASKSTGDIVNYMAVDGQRLQDLTQFAQQIWSAPFQIIICMVSLYNLVGWSMMAGIVVMIIMMPIQGFVARIMKNMQKEQMKNKDARSRLINEIINNMKSIKLYAWGSAFMNKLNFVRNEKELKNLRKIGATQAFANFTWTTAPFFVSCSTFTVFVLTQDKPLTTDIVFPALALFNLLTFPLAILPMVITSIVEASVAIGRLTSFLTAEELQPNAITIKDAPEQLGEESVIIRDGTFSWNRHEDKAALTDIDYTAYKGELSCVVGRVGAGKSSFLQSILGDLWKIKGKVEVRGTVAYASQQIWILNATVKENIIFGYKYDAEFYEKTVHACALVDDFAQLPDGDETVVGERGISLSGGQKARVSLARAVYARADIYLLDDVLSAVDSHVGRHIIDNVLGTRGLLASKTRILATNAIAVLRQASYVSLIKDGRIVERGTYKELVSEKGLVAELLKTAGHESSDANSEPSSSVSSSKAATIIEPDSAHAKEEIEEAQEQVPEMAPIKTSAGAKPRSSSMATLRRASTASFRGPRGKLTDEEVGGSSKTKQAKEHLEQGKVKWSVYGEYAKMNNIYAVALYLFMLLASQTATIGGSVWLKEWSEQNQKTGSNERVGKYIGIYFAIGIGASALTVIQTLILWIFCSIEASRKLHERMANAIFRSPMSFFDTTPAGRILNRFSSDIYRVDEVLARTFNMLFVNAARSGFTLIVISVATPAFVALIVPLALAYYFIQRYYLRTSRELKRLDSVSRSPIYAHFQESLGGISTIRAYRQQQRFELENEWRVDANLRAYFPSISANRWLAVRLESIGAIVILSAASFAIIAVSSDVPLSPGIVGLAMSYALQITTSLNWIVRQTVEVETNIVSVERVLEYAALPSEAPEIVTKNRPPVSWPAKGEVDFVNYSTRYREGLDLVLKNISLDIKSHEKIGVVGRTGAGKSSLTLALFRLIEPVTGHIGIDNIDTSSIGLLDLRRRLAIIPQDAALFEGTVRDNLDPGHVHDDTELWSVLEHARLKEHVSSMDGGLEAKINEGGSNLSQGQRQLVSLARAMLTPSNILVLDEATAAVDVETDAMLQSTLRSPLFSNRTIITVAHRLNTILDSDRVVVLDKGEVVEFDSPAELVKKQGVFYGLMKQAGLELGQTDA</sequence>
<keyword evidence="10" id="KW-1278">Translocase</keyword>
<dbReference type="FunFam" id="1.20.1560.10:FF:000001">
    <property type="entry name" value="ATP-binding cassette subfamily C member 1"/>
    <property type="match status" value="1"/>
</dbReference>
<dbReference type="InterPro" id="IPR036640">
    <property type="entry name" value="ABC1_TM_sf"/>
</dbReference>
<dbReference type="SUPFAM" id="SSF53474">
    <property type="entry name" value="alpha/beta-Hydrolases"/>
    <property type="match status" value="1"/>
</dbReference>
<feature type="transmembrane region" description="Helical" evidence="14">
    <location>
        <begin position="448"/>
        <end position="467"/>
    </location>
</feature>
<feature type="transmembrane region" description="Helical" evidence="14">
    <location>
        <begin position="822"/>
        <end position="843"/>
    </location>
</feature>
<dbReference type="PROSITE" id="PS50893">
    <property type="entry name" value="ABC_TRANSPORTER_2"/>
    <property type="match status" value="2"/>
</dbReference>
<dbReference type="InterPro" id="IPR011527">
    <property type="entry name" value="ABC1_TM_dom"/>
</dbReference>
<dbReference type="Gene3D" id="3.40.50.1820">
    <property type="entry name" value="alpha/beta hydrolase"/>
    <property type="match status" value="1"/>
</dbReference>
<feature type="region of interest" description="Disordered" evidence="13">
    <location>
        <begin position="1145"/>
        <end position="1165"/>
    </location>
</feature>
<dbReference type="Gene3D" id="1.20.1560.10">
    <property type="entry name" value="ABC transporter type 1, transmembrane domain"/>
    <property type="match status" value="2"/>
</dbReference>
<evidence type="ECO:0000256" key="7">
    <source>
        <dbReference type="ARBA" id="ARBA00022737"/>
    </source>
</evidence>
<feature type="domain" description="ABC transmembrane type-1" evidence="16">
    <location>
        <begin position="596"/>
        <end position="882"/>
    </location>
</feature>
<feature type="region of interest" description="Disordered" evidence="13">
    <location>
        <begin position="1177"/>
        <end position="1239"/>
    </location>
</feature>
<dbReference type="InterPro" id="IPR003593">
    <property type="entry name" value="AAA+_ATPase"/>
</dbReference>
<evidence type="ECO:0000256" key="5">
    <source>
        <dbReference type="ARBA" id="ARBA00022554"/>
    </source>
</evidence>
<evidence type="ECO:0000256" key="13">
    <source>
        <dbReference type="SAM" id="MobiDB-lite"/>
    </source>
</evidence>
<keyword evidence="11 14" id="KW-1133">Transmembrane helix</keyword>
<feature type="transmembrane region" description="Helical" evidence="14">
    <location>
        <begin position="417"/>
        <end position="436"/>
    </location>
</feature>
<dbReference type="PANTHER" id="PTHR24223">
    <property type="entry name" value="ATP-BINDING CASSETTE SUB-FAMILY C"/>
    <property type="match status" value="1"/>
</dbReference>
<keyword evidence="4" id="KW-0597">Phosphoprotein</keyword>
<dbReference type="SUPFAM" id="SSF90123">
    <property type="entry name" value="ABC transporter transmembrane region"/>
    <property type="match status" value="2"/>
</dbReference>
<keyword evidence="5" id="KW-0926">Vacuole</keyword>
<dbReference type="PROSITE" id="PS50929">
    <property type="entry name" value="ABC_TM1F"/>
    <property type="match status" value="2"/>
</dbReference>
<keyword evidence="6 14" id="KW-0812">Transmembrane</keyword>
<feature type="transmembrane region" description="Helical" evidence="14">
    <location>
        <begin position="388"/>
        <end position="411"/>
    </location>
</feature>
<dbReference type="Proteomes" id="UP000782241">
    <property type="component" value="Unassembled WGS sequence"/>
</dbReference>
<dbReference type="CDD" id="cd03244">
    <property type="entry name" value="ABCC_MRP_domain2"/>
    <property type="match status" value="1"/>
</dbReference>
<keyword evidence="18" id="KW-1185">Reference proteome</keyword>
<proteinExistence type="inferred from homology"/>
<dbReference type="SMART" id="SM00382">
    <property type="entry name" value="AAA"/>
    <property type="match status" value="2"/>
</dbReference>
<feature type="transmembrane region" description="Helical" evidence="14">
    <location>
        <begin position="1304"/>
        <end position="1331"/>
    </location>
</feature>
<dbReference type="GO" id="GO:0005524">
    <property type="term" value="F:ATP binding"/>
    <property type="evidence" value="ECO:0007669"/>
    <property type="project" value="UniProtKB-KW"/>
</dbReference>
<gene>
    <name evidence="17" type="ORF">KAF25_009340</name>
</gene>
<evidence type="ECO:0000256" key="11">
    <source>
        <dbReference type="ARBA" id="ARBA00022989"/>
    </source>
</evidence>
<dbReference type="GO" id="GO:0140359">
    <property type="term" value="F:ABC-type transporter activity"/>
    <property type="evidence" value="ECO:0007669"/>
    <property type="project" value="InterPro"/>
</dbReference>
<evidence type="ECO:0000256" key="14">
    <source>
        <dbReference type="SAM" id="Phobius"/>
    </source>
</evidence>
<dbReference type="InterPro" id="IPR027417">
    <property type="entry name" value="P-loop_NTPase"/>
</dbReference>
<dbReference type="InterPro" id="IPR017871">
    <property type="entry name" value="ABC_transporter-like_CS"/>
</dbReference>
<feature type="transmembrane region" description="Helical" evidence="14">
    <location>
        <begin position="1260"/>
        <end position="1284"/>
    </location>
</feature>
<dbReference type="FunFam" id="3.40.50.300:FF:000565">
    <property type="entry name" value="ABC bile acid transporter"/>
    <property type="match status" value="1"/>
</dbReference>
<dbReference type="CDD" id="cd18595">
    <property type="entry name" value="ABC_6TM_MRP1_2_3_6_D1_like"/>
    <property type="match status" value="1"/>
</dbReference>
<keyword evidence="3" id="KW-0813">Transport</keyword>
<reference evidence="17" key="1">
    <citation type="submission" date="2021-04" db="EMBL/GenBank/DDBJ databases">
        <title>Draft genome of Fusarium avenaceum strain F156N33, isolated from an atmospheric sample in Virginia.</title>
        <authorList>
            <person name="Yang S."/>
            <person name="Vinatzer B.A."/>
            <person name="Coleman J."/>
        </authorList>
    </citation>
    <scope>NUCLEOTIDE SEQUENCE</scope>
    <source>
        <strain evidence="17">F156N33</strain>
    </source>
</reference>
<feature type="domain" description="ABC transporter" evidence="15">
    <location>
        <begin position="1585"/>
        <end position="1820"/>
    </location>
</feature>
<dbReference type="PANTHER" id="PTHR24223:SF443">
    <property type="entry name" value="MULTIDRUG-RESISTANCE LIKE PROTEIN 1, ISOFORM I"/>
    <property type="match status" value="1"/>
</dbReference>
<dbReference type="SUPFAM" id="SSF52540">
    <property type="entry name" value="P-loop containing nucleoside triphosphate hydrolases"/>
    <property type="match status" value="2"/>
</dbReference>
<feature type="transmembrane region" description="Helical" evidence="14">
    <location>
        <begin position="634"/>
        <end position="652"/>
    </location>
</feature>
<evidence type="ECO:0000313" key="18">
    <source>
        <dbReference type="Proteomes" id="UP000782241"/>
    </source>
</evidence>
<evidence type="ECO:0000313" key="17">
    <source>
        <dbReference type="EMBL" id="KAG5665215.1"/>
    </source>
</evidence>
<feature type="domain" description="ABC transmembrane type-1" evidence="16">
    <location>
        <begin position="1264"/>
        <end position="1548"/>
    </location>
</feature>
<dbReference type="CDD" id="cd03250">
    <property type="entry name" value="ABCC_MRP_domain1"/>
    <property type="match status" value="1"/>
</dbReference>
<dbReference type="InterPro" id="IPR050173">
    <property type="entry name" value="ABC_transporter_C-like"/>
</dbReference>
<evidence type="ECO:0000256" key="4">
    <source>
        <dbReference type="ARBA" id="ARBA00022553"/>
    </source>
</evidence>
<evidence type="ECO:0000259" key="16">
    <source>
        <dbReference type="PROSITE" id="PS50929"/>
    </source>
</evidence>
<evidence type="ECO:0000256" key="1">
    <source>
        <dbReference type="ARBA" id="ARBA00004128"/>
    </source>
</evidence>
<dbReference type="InterPro" id="IPR003439">
    <property type="entry name" value="ABC_transporter-like_ATP-bd"/>
</dbReference>
<evidence type="ECO:0000256" key="9">
    <source>
        <dbReference type="ARBA" id="ARBA00022840"/>
    </source>
</evidence>
<dbReference type="PROSITE" id="PS00211">
    <property type="entry name" value="ABC_TRANSPORTER_1"/>
    <property type="match status" value="2"/>
</dbReference>
<dbReference type="Pfam" id="PF00664">
    <property type="entry name" value="ABC_membrane"/>
    <property type="match status" value="2"/>
</dbReference>
<comment type="similarity">
    <text evidence="2">Belongs to the ABC transporter superfamily. ABCC family. Conjugate transporter (TC 3.A.1.208) subfamily.</text>
</comment>
<feature type="domain" description="ABC transporter" evidence="15">
    <location>
        <begin position="920"/>
        <end position="1143"/>
    </location>
</feature>
<dbReference type="CDD" id="cd18603">
    <property type="entry name" value="ABC_6TM_MRP1_2_3_6_D2_like"/>
    <property type="match status" value="1"/>
</dbReference>
<comment type="subcellular location">
    <subcellularLocation>
        <location evidence="1">Vacuole membrane</location>
        <topology evidence="1">Multi-pass membrane protein</topology>
    </subcellularLocation>
</comment>
<feature type="transmembrane region" description="Helical" evidence="14">
    <location>
        <begin position="1392"/>
        <end position="1418"/>
    </location>
</feature>
<dbReference type="Gene3D" id="3.40.50.300">
    <property type="entry name" value="P-loop containing nucleotide triphosphate hydrolases"/>
    <property type="match status" value="2"/>
</dbReference>
<feature type="compositionally biased region" description="Low complexity" evidence="13">
    <location>
        <begin position="1150"/>
        <end position="1162"/>
    </location>
</feature>
<dbReference type="EMBL" id="JAGPUO010000001">
    <property type="protein sequence ID" value="KAG5665215.1"/>
    <property type="molecule type" value="Genomic_DNA"/>
</dbReference>
<keyword evidence="12 14" id="KW-0472">Membrane</keyword>
<evidence type="ECO:0000259" key="15">
    <source>
        <dbReference type="PROSITE" id="PS50893"/>
    </source>
</evidence>